<evidence type="ECO:0000313" key="2">
    <source>
        <dbReference type="Proteomes" id="UP000242913"/>
    </source>
</evidence>
<dbReference type="EMBL" id="KZ269989">
    <property type="protein sequence ID" value="OZC10048.1"/>
    <property type="molecule type" value="Genomic_DNA"/>
</dbReference>
<evidence type="ECO:0000313" key="1">
    <source>
        <dbReference type="EMBL" id="OZC10048.1"/>
    </source>
</evidence>
<keyword evidence="2" id="KW-1185">Reference proteome</keyword>
<reference evidence="1 2" key="1">
    <citation type="submission" date="2015-12" db="EMBL/GenBank/DDBJ databases">
        <title>Draft genome of the nematode, Onchocerca flexuosa.</title>
        <authorList>
            <person name="Mitreva M."/>
        </authorList>
    </citation>
    <scope>NUCLEOTIDE SEQUENCE [LARGE SCALE GENOMIC DNA]</scope>
    <source>
        <strain evidence="1">Red Deer</strain>
    </source>
</reference>
<accession>A0A238BZG8</accession>
<proteinExistence type="predicted"/>
<dbReference type="AlphaFoldDB" id="A0A238BZG8"/>
<name>A0A238BZG8_9BILA</name>
<gene>
    <name evidence="1" type="ORF">X798_02896</name>
</gene>
<dbReference type="OrthoDB" id="5792659at2759"/>
<protein>
    <submittedName>
        <fullName evidence="1">Uncharacterized protein</fullName>
    </submittedName>
</protein>
<sequence>LSDHFIQSIDSCWHHKIFRLNFALSKYFHSSGITMRLLGCTILASLTIISTAEILRCNDITTQRAIEKRGREINLRCLENKEQLEKCKNRTAVNIAWKNFEGINDNYISILDSCNEGKRKKRYYGYISNGQNDKYYYSIEKFEKQLDEKRMRRHVHGTSDDKNEQEVESGYSKDFTRFKRYDCLRDSGREKTRLLEKFAKLCKPDAIYDRDKMSKTCKDNLDKLSKEKLKAYSNYVGFFRLCYGPIN</sequence>
<feature type="non-terminal residue" evidence="1">
    <location>
        <position position="1"/>
    </location>
</feature>
<organism evidence="1 2">
    <name type="scientific">Onchocerca flexuosa</name>
    <dbReference type="NCBI Taxonomy" id="387005"/>
    <lineage>
        <taxon>Eukaryota</taxon>
        <taxon>Metazoa</taxon>
        <taxon>Ecdysozoa</taxon>
        <taxon>Nematoda</taxon>
        <taxon>Chromadorea</taxon>
        <taxon>Rhabditida</taxon>
        <taxon>Spirurina</taxon>
        <taxon>Spiruromorpha</taxon>
        <taxon>Filarioidea</taxon>
        <taxon>Onchocercidae</taxon>
        <taxon>Onchocerca</taxon>
    </lineage>
</organism>
<dbReference type="Proteomes" id="UP000242913">
    <property type="component" value="Unassembled WGS sequence"/>
</dbReference>